<organism evidence="1 2">
    <name type="scientific">Xanthomonas arboricola pv. populi</name>
    <dbReference type="NCBI Taxonomy" id="487823"/>
    <lineage>
        <taxon>Bacteria</taxon>
        <taxon>Pseudomonadati</taxon>
        <taxon>Pseudomonadota</taxon>
        <taxon>Gammaproteobacteria</taxon>
        <taxon>Lysobacterales</taxon>
        <taxon>Lysobacteraceae</taxon>
        <taxon>Xanthomonas</taxon>
    </lineage>
</organism>
<sequence>MTNFLRKVVAKTNAGEIDWVFDDFRTAVSVQGASFSLDVRYHFNEVKGVGEFSIFYSSGESDQEHPFYVDQYAEDDYHLMQVLFNAAQGAAASFPF</sequence>
<evidence type="ECO:0000313" key="2">
    <source>
        <dbReference type="Proteomes" id="UP000238270"/>
    </source>
</evidence>
<dbReference type="EMBL" id="MIGV01000002">
    <property type="protein sequence ID" value="PPT78160.1"/>
    <property type="molecule type" value="Genomic_DNA"/>
</dbReference>
<protein>
    <submittedName>
        <fullName evidence="1">Uncharacterized protein</fullName>
    </submittedName>
</protein>
<accession>A0A2S6Z8M7</accession>
<dbReference type="AlphaFoldDB" id="A0A2S6Z8M7"/>
<comment type="caution">
    <text evidence="1">The sequence shown here is derived from an EMBL/GenBank/DDBJ whole genome shotgun (WGS) entry which is preliminary data.</text>
</comment>
<gene>
    <name evidence="1" type="ORF">XaplCFBP3122_02375</name>
</gene>
<proteinExistence type="predicted"/>
<reference evidence="1 2" key="1">
    <citation type="submission" date="2016-08" db="EMBL/GenBank/DDBJ databases">
        <title>Evolution of the type three secretion system and type three effector repertoires in Xanthomonas.</title>
        <authorList>
            <person name="Merda D."/>
            <person name="Briand M."/>
            <person name="Bosis E."/>
            <person name="Rousseau C."/>
            <person name="Portier P."/>
            <person name="Jacques M.-A."/>
            <person name="Fischer-Le Saux M."/>
        </authorList>
    </citation>
    <scope>NUCLEOTIDE SEQUENCE [LARGE SCALE GENOMIC DNA]</scope>
    <source>
        <strain evidence="1 2">CFBP 3122</strain>
    </source>
</reference>
<name>A0A2S6Z8M7_9XANT</name>
<evidence type="ECO:0000313" key="1">
    <source>
        <dbReference type="EMBL" id="PPT78160.1"/>
    </source>
</evidence>
<dbReference type="Proteomes" id="UP000238270">
    <property type="component" value="Unassembled WGS sequence"/>
</dbReference>